<dbReference type="Pfam" id="PF00753">
    <property type="entry name" value="Lactamase_B"/>
    <property type="match status" value="1"/>
</dbReference>
<dbReference type="SMART" id="SM00849">
    <property type="entry name" value="Lactamase_B"/>
    <property type="match status" value="1"/>
</dbReference>
<dbReference type="SUPFAM" id="SSF56281">
    <property type="entry name" value="Metallo-hydrolase/oxidoreductase"/>
    <property type="match status" value="1"/>
</dbReference>
<sequence length="219" mass="23355">MKPIAEGLWQIPLAPKESVNAYVLGDVVVDAGYKASGKKLVKALEGRAISAHTLTHAHPDHVGGSKRVVDAPGVPFWAPAGDAAAIEAGRSVVGQSRIRPLVAATNRFDPVPIARTLSEGDDVAGFRVVDVPGHSPGHIAFWRESDRVLVLGDVFFNMLLPRLKPGLRDPLTFVTPDIAQNHASQRKLADLEPAIACFGHGPVLHDAAPKLRAYVNARS</sequence>
<gene>
    <name evidence="2" type="ORF">AVDCRST_MAG85-2104</name>
</gene>
<dbReference type="EMBL" id="CADCVT010000230">
    <property type="protein sequence ID" value="CAA9507102.1"/>
    <property type="molecule type" value="Genomic_DNA"/>
</dbReference>
<dbReference type="Gene3D" id="3.60.15.10">
    <property type="entry name" value="Ribonuclease Z/Hydroxyacylglutathione hydrolase-like"/>
    <property type="match status" value="1"/>
</dbReference>
<reference evidence="2" key="1">
    <citation type="submission" date="2020-02" db="EMBL/GenBank/DDBJ databases">
        <authorList>
            <person name="Meier V. D."/>
        </authorList>
    </citation>
    <scope>NUCLEOTIDE SEQUENCE</scope>
    <source>
        <strain evidence="2">AVDCRST_MAG85</strain>
    </source>
</reference>
<dbReference type="PANTHER" id="PTHR42951:SF17">
    <property type="entry name" value="METALLO-BETA-LACTAMASE DOMAIN-CONTAINING PROTEIN"/>
    <property type="match status" value="1"/>
</dbReference>
<feature type="domain" description="Metallo-beta-lactamase" evidence="1">
    <location>
        <begin position="18"/>
        <end position="200"/>
    </location>
</feature>
<proteinExistence type="predicted"/>
<name>A0A6J4SWJ5_9ACTN</name>
<protein>
    <recommendedName>
        <fullName evidence="1">Metallo-beta-lactamase domain-containing protein</fullName>
    </recommendedName>
</protein>
<evidence type="ECO:0000313" key="2">
    <source>
        <dbReference type="EMBL" id="CAA9507102.1"/>
    </source>
</evidence>
<organism evidence="2">
    <name type="scientific">uncultured Solirubrobacteraceae bacterium</name>
    <dbReference type="NCBI Taxonomy" id="1162706"/>
    <lineage>
        <taxon>Bacteria</taxon>
        <taxon>Bacillati</taxon>
        <taxon>Actinomycetota</taxon>
        <taxon>Thermoleophilia</taxon>
        <taxon>Solirubrobacterales</taxon>
        <taxon>Solirubrobacteraceae</taxon>
        <taxon>environmental samples</taxon>
    </lineage>
</organism>
<dbReference type="PANTHER" id="PTHR42951">
    <property type="entry name" value="METALLO-BETA-LACTAMASE DOMAIN-CONTAINING"/>
    <property type="match status" value="1"/>
</dbReference>
<dbReference type="InterPro" id="IPR001279">
    <property type="entry name" value="Metallo-B-lactamas"/>
</dbReference>
<dbReference type="InterPro" id="IPR036866">
    <property type="entry name" value="RibonucZ/Hydroxyglut_hydro"/>
</dbReference>
<accession>A0A6J4SWJ5</accession>
<dbReference type="CDD" id="cd07721">
    <property type="entry name" value="yflN-like_MBL-fold"/>
    <property type="match status" value="1"/>
</dbReference>
<dbReference type="AlphaFoldDB" id="A0A6J4SWJ5"/>
<dbReference type="InterPro" id="IPR050855">
    <property type="entry name" value="NDM-1-like"/>
</dbReference>
<evidence type="ECO:0000259" key="1">
    <source>
        <dbReference type="SMART" id="SM00849"/>
    </source>
</evidence>